<dbReference type="Proteomes" id="UP000471409">
    <property type="component" value="Unassembled WGS sequence"/>
</dbReference>
<proteinExistence type="inferred from homology"/>
<evidence type="ECO:0000313" key="4">
    <source>
        <dbReference type="EMBL" id="NEK56168.1"/>
    </source>
</evidence>
<protein>
    <submittedName>
        <fullName evidence="4">Methyl-accepting chemotaxis protein</fullName>
    </submittedName>
</protein>
<feature type="non-terminal residue" evidence="4">
    <location>
        <position position="129"/>
    </location>
</feature>
<name>A0A6P0DT02_RHILE</name>
<accession>A0A6P0DT02</accession>
<keyword evidence="3" id="KW-0472">Membrane</keyword>
<dbReference type="PANTHER" id="PTHR43531:SF11">
    <property type="entry name" value="METHYL-ACCEPTING CHEMOTAXIS PROTEIN 3"/>
    <property type="match status" value="1"/>
</dbReference>
<sequence length="129" mass="13440">RYFDLLDELSAYQQRLMADTSAEAKREASSAASLILLLAVLSAALGALVAWSITRRVKGQLGGEPAYAAQIAQEVARGNLAVHVDLRPGDSSSVLAAMGSMRANLARVVSEVRHSSESIATGASEIASG</sequence>
<dbReference type="InterPro" id="IPR051310">
    <property type="entry name" value="MCP_chemotaxis"/>
</dbReference>
<dbReference type="GO" id="GO:0005886">
    <property type="term" value="C:plasma membrane"/>
    <property type="evidence" value="ECO:0007669"/>
    <property type="project" value="TreeGrafter"/>
</dbReference>
<feature type="transmembrane region" description="Helical" evidence="3">
    <location>
        <begin position="31"/>
        <end position="51"/>
    </location>
</feature>
<keyword evidence="1" id="KW-0145">Chemotaxis</keyword>
<evidence type="ECO:0000256" key="3">
    <source>
        <dbReference type="SAM" id="Phobius"/>
    </source>
</evidence>
<organism evidence="4 5">
    <name type="scientific">Rhizobium leguminosarum</name>
    <dbReference type="NCBI Taxonomy" id="384"/>
    <lineage>
        <taxon>Bacteria</taxon>
        <taxon>Pseudomonadati</taxon>
        <taxon>Pseudomonadota</taxon>
        <taxon>Alphaproteobacteria</taxon>
        <taxon>Hyphomicrobiales</taxon>
        <taxon>Rhizobiaceae</taxon>
        <taxon>Rhizobium/Agrobacterium group</taxon>
        <taxon>Rhizobium</taxon>
    </lineage>
</organism>
<evidence type="ECO:0000313" key="5">
    <source>
        <dbReference type="Proteomes" id="UP000471409"/>
    </source>
</evidence>
<dbReference type="GO" id="GO:0004888">
    <property type="term" value="F:transmembrane signaling receptor activity"/>
    <property type="evidence" value="ECO:0007669"/>
    <property type="project" value="TreeGrafter"/>
</dbReference>
<evidence type="ECO:0000256" key="2">
    <source>
        <dbReference type="ARBA" id="ARBA00029447"/>
    </source>
</evidence>
<dbReference type="EMBL" id="WXXP01001278">
    <property type="protein sequence ID" value="NEK56168.1"/>
    <property type="molecule type" value="Genomic_DNA"/>
</dbReference>
<feature type="non-terminal residue" evidence="4">
    <location>
        <position position="1"/>
    </location>
</feature>
<dbReference type="GO" id="GO:0006935">
    <property type="term" value="P:chemotaxis"/>
    <property type="evidence" value="ECO:0007669"/>
    <property type="project" value="UniProtKB-KW"/>
</dbReference>
<evidence type="ECO:0000256" key="1">
    <source>
        <dbReference type="ARBA" id="ARBA00022500"/>
    </source>
</evidence>
<gene>
    <name evidence="4" type="ORF">GUK36_43895</name>
</gene>
<keyword evidence="3" id="KW-1133">Transmembrane helix</keyword>
<comment type="caution">
    <text evidence="4">The sequence shown here is derived from an EMBL/GenBank/DDBJ whole genome shotgun (WGS) entry which is preliminary data.</text>
</comment>
<dbReference type="PANTHER" id="PTHR43531">
    <property type="entry name" value="PROTEIN ICFG"/>
    <property type="match status" value="1"/>
</dbReference>
<reference evidence="4 5" key="1">
    <citation type="submission" date="2020-01" db="EMBL/GenBank/DDBJ databases">
        <title>Rhizobium genotypes associated with high levels of biological nitrogen fixation by grain legumes in a temperate-maritime cropping system.</title>
        <authorList>
            <person name="Maluk M."/>
            <person name="Francesc Ferrando Molina F."/>
            <person name="Lopez Del Egido L."/>
            <person name="Lafos M."/>
            <person name="Langarica-Fuentes A."/>
            <person name="Gebre Yohannes G."/>
            <person name="Young M.W."/>
            <person name="Martin P."/>
            <person name="Gantlett R."/>
            <person name="Kenicer G."/>
            <person name="Hawes C."/>
            <person name="Begg G.S."/>
            <person name="Quilliam R.S."/>
            <person name="Squire G.R."/>
            <person name="Poole P.S."/>
            <person name="Young P.W."/>
            <person name="Iannetta P.M."/>
            <person name="James E.K."/>
        </authorList>
    </citation>
    <scope>NUCLEOTIDE SEQUENCE [LARGE SCALE GENOMIC DNA]</scope>
    <source>
        <strain evidence="4 5">JHI944</strain>
    </source>
</reference>
<keyword evidence="3" id="KW-0812">Transmembrane</keyword>
<dbReference type="Gene3D" id="6.10.340.10">
    <property type="match status" value="1"/>
</dbReference>
<dbReference type="AlphaFoldDB" id="A0A6P0DT02"/>
<comment type="similarity">
    <text evidence="2">Belongs to the methyl-accepting chemotaxis (MCP) protein family.</text>
</comment>